<feature type="chain" id="PRO_5045016187" description="Mannan endo-1,4-beta-mannosidase" evidence="4">
    <location>
        <begin position="21"/>
        <end position="374"/>
    </location>
</feature>
<comment type="subcellular location">
    <subcellularLocation>
        <location evidence="4">Secreted</location>
    </subcellularLocation>
</comment>
<keyword evidence="4" id="KW-0964">Secreted</keyword>
<feature type="active site" description="Nucleophile" evidence="5">
    <location>
        <position position="294"/>
    </location>
</feature>
<dbReference type="PRINTS" id="PR00739">
    <property type="entry name" value="GLHYDRLASE26"/>
</dbReference>
<feature type="active site" description="Proton donor" evidence="5">
    <location>
        <position position="187"/>
    </location>
</feature>
<feature type="signal peptide" evidence="4">
    <location>
        <begin position="1"/>
        <end position="20"/>
    </location>
</feature>
<dbReference type="InterPro" id="IPR022790">
    <property type="entry name" value="GH26_dom"/>
</dbReference>
<reference evidence="8" key="1">
    <citation type="journal article" date="2019" name="Int. J. Syst. Evol. Microbiol.">
        <title>The Global Catalogue of Microorganisms (GCM) 10K type strain sequencing project: providing services to taxonomists for standard genome sequencing and annotation.</title>
        <authorList>
            <consortium name="The Broad Institute Genomics Platform"/>
            <consortium name="The Broad Institute Genome Sequencing Center for Infectious Disease"/>
            <person name="Wu L."/>
            <person name="Ma J."/>
        </authorList>
    </citation>
    <scope>NUCLEOTIDE SEQUENCE [LARGE SCALE GENOMIC DNA]</scope>
    <source>
        <strain evidence="8">KCTC 42805</strain>
    </source>
</reference>
<evidence type="ECO:0000256" key="3">
    <source>
        <dbReference type="ARBA" id="ARBA00023295"/>
    </source>
</evidence>
<organism evidence="7 8">
    <name type="scientific">Spirosoma soli</name>
    <dbReference type="NCBI Taxonomy" id="1770529"/>
    <lineage>
        <taxon>Bacteria</taxon>
        <taxon>Pseudomonadati</taxon>
        <taxon>Bacteroidota</taxon>
        <taxon>Cytophagia</taxon>
        <taxon>Cytophagales</taxon>
        <taxon>Cytophagaceae</taxon>
        <taxon>Spirosoma</taxon>
    </lineage>
</organism>
<keyword evidence="4" id="KW-0732">Signal</keyword>
<comment type="caution">
    <text evidence="7">The sequence shown here is derived from an EMBL/GenBank/DDBJ whole genome shotgun (WGS) entry which is preliminary data.</text>
</comment>
<proteinExistence type="inferred from homology"/>
<dbReference type="InterPro" id="IPR000805">
    <property type="entry name" value="Glyco_hydro_26"/>
</dbReference>
<accession>A0ABW5M495</accession>
<dbReference type="PROSITE" id="PS51764">
    <property type="entry name" value="GH26"/>
    <property type="match status" value="1"/>
</dbReference>
<dbReference type="EMBL" id="JBHULN010000006">
    <property type="protein sequence ID" value="MFD2571474.1"/>
    <property type="molecule type" value="Genomic_DNA"/>
</dbReference>
<name>A0ABW5M495_9BACT</name>
<evidence type="ECO:0000256" key="5">
    <source>
        <dbReference type="PROSITE-ProRule" id="PRU01100"/>
    </source>
</evidence>
<dbReference type="RefSeq" id="WP_381523054.1">
    <property type="nucleotide sequence ID" value="NZ_JBHULN010000006.1"/>
</dbReference>
<evidence type="ECO:0000256" key="2">
    <source>
        <dbReference type="ARBA" id="ARBA00022801"/>
    </source>
</evidence>
<dbReference type="PANTHER" id="PTHR40079">
    <property type="entry name" value="MANNAN ENDO-1,4-BETA-MANNOSIDASE E-RELATED"/>
    <property type="match status" value="1"/>
</dbReference>
<keyword evidence="8" id="KW-1185">Reference proteome</keyword>
<dbReference type="Proteomes" id="UP001597469">
    <property type="component" value="Unassembled WGS sequence"/>
</dbReference>
<keyword evidence="3 4" id="KW-0326">Glycosidase</keyword>
<keyword evidence="4" id="KW-0119">Carbohydrate metabolism</keyword>
<dbReference type="InterPro" id="IPR017853">
    <property type="entry name" value="GH"/>
</dbReference>
<dbReference type="PIRSF" id="PIRSF018168">
    <property type="entry name" value="Mannan-1_4-beta-mannosidase"/>
    <property type="match status" value="1"/>
</dbReference>
<dbReference type="EC" id="3.2.1.78" evidence="4"/>
<evidence type="ECO:0000256" key="1">
    <source>
        <dbReference type="ARBA" id="ARBA00007754"/>
    </source>
</evidence>
<comment type="similarity">
    <text evidence="1 4 5">Belongs to the glycosyl hydrolase 26 family.</text>
</comment>
<dbReference type="GO" id="GO:0016787">
    <property type="term" value="F:hydrolase activity"/>
    <property type="evidence" value="ECO:0007669"/>
    <property type="project" value="UniProtKB-KW"/>
</dbReference>
<evidence type="ECO:0000259" key="6">
    <source>
        <dbReference type="PROSITE" id="PS51764"/>
    </source>
</evidence>
<dbReference type="SUPFAM" id="SSF51445">
    <property type="entry name" value="(Trans)glycosidases"/>
    <property type="match status" value="1"/>
</dbReference>
<dbReference type="Gene3D" id="3.20.20.80">
    <property type="entry name" value="Glycosidases"/>
    <property type="match status" value="1"/>
</dbReference>
<protein>
    <recommendedName>
        <fullName evidence="4">Mannan endo-1,4-beta-mannosidase</fullName>
        <ecNumber evidence="4">3.2.1.78</ecNumber>
    </recommendedName>
</protein>
<evidence type="ECO:0000313" key="8">
    <source>
        <dbReference type="Proteomes" id="UP001597469"/>
    </source>
</evidence>
<dbReference type="InterPro" id="IPR016714">
    <property type="entry name" value="MANB/E"/>
</dbReference>
<gene>
    <name evidence="7" type="ORF">ACFSUS_12565</name>
</gene>
<evidence type="ECO:0000313" key="7">
    <source>
        <dbReference type="EMBL" id="MFD2571474.1"/>
    </source>
</evidence>
<comment type="catalytic activity">
    <reaction evidence="4">
        <text>Random hydrolysis of (1-&gt;4)-beta-D-mannosidic linkages in mannans, galactomannans and glucomannans.</text>
        <dbReference type="EC" id="3.2.1.78"/>
    </reaction>
</comment>
<feature type="domain" description="GH26" evidence="6">
    <location>
        <begin position="31"/>
        <end position="359"/>
    </location>
</feature>
<keyword evidence="2 4" id="KW-0378">Hydrolase</keyword>
<sequence>MVRYAFCVFLGLLGSLSSQGQTLPIDPKATAETKNLYINLQRLSTKGVMFGHQDDLAYGVGWQYQPGRSDIKDVVGEYPAVFGWDLGRLELDSAANLDKVPFDKQRALAQQAYAQGGVNTYSWHLNNPLDLTKTSWDKQDSTIRRMFNDRKALKRYTSWLKKVAVYMKSLKGPNGEAIPVIFRPFHEHTGSWFWWGKNHCSPAEYVKMWRYTVDYLRKKKVHNLLYAYSTDRFTSREDYLERYPGDDYVDIVGFDIYHRPRGDTTNRYVPETRRMVETLRSIGQEKRKVWAMTETGLAQVSQPNWWTNILMPVIQNAGLSYVLVWRNEGQRQYFAPFQGQASADDFKAFYANPNVLFGTKTAAERLYAPNPPTQ</sequence>
<evidence type="ECO:0000256" key="4">
    <source>
        <dbReference type="PIRNR" id="PIRNR018168"/>
    </source>
</evidence>
<dbReference type="Pfam" id="PF02156">
    <property type="entry name" value="Glyco_hydro_26"/>
    <property type="match status" value="1"/>
</dbReference>
<dbReference type="PANTHER" id="PTHR40079:SF4">
    <property type="entry name" value="GH26 DOMAIN-CONTAINING PROTEIN-RELATED"/>
    <property type="match status" value="1"/>
</dbReference>